<dbReference type="Proteomes" id="UP000756860">
    <property type="component" value="Unassembled WGS sequence"/>
</dbReference>
<accession>A0ABS5SEZ2</accession>
<protein>
    <recommendedName>
        <fullName evidence="3">PsbP C-terminal domain-containing protein</fullName>
    </recommendedName>
</protein>
<dbReference type="RefSeq" id="WP_214175065.1">
    <property type="nucleotide sequence ID" value="NZ_JAHCVK010000002.1"/>
</dbReference>
<proteinExistence type="predicted"/>
<dbReference type="Gene3D" id="3.40.1000.10">
    <property type="entry name" value="Mog1/PsbP, alpha/beta/alpha sandwich"/>
    <property type="match status" value="1"/>
</dbReference>
<reference evidence="1 2" key="1">
    <citation type="submission" date="2021-05" db="EMBL/GenBank/DDBJ databases">
        <title>The draft genome of Geobacter luticola JCM 17780.</title>
        <authorList>
            <person name="Xu Z."/>
            <person name="Masuda Y."/>
            <person name="Itoh H."/>
            <person name="Senoo K."/>
        </authorList>
    </citation>
    <scope>NUCLEOTIDE SEQUENCE [LARGE SCALE GENOMIC DNA]</scope>
    <source>
        <strain evidence="1 2">JCM 17780</strain>
    </source>
</reference>
<keyword evidence="2" id="KW-1185">Reference proteome</keyword>
<comment type="caution">
    <text evidence="1">The sequence shown here is derived from an EMBL/GenBank/DDBJ whole genome shotgun (WGS) entry which is preliminary data.</text>
</comment>
<name>A0ABS5SEZ2_9BACT</name>
<gene>
    <name evidence="1" type="ORF">KI810_08460</name>
</gene>
<organism evidence="1 2">
    <name type="scientific">Geomobilimonas luticola</name>
    <dbReference type="NCBI Taxonomy" id="1114878"/>
    <lineage>
        <taxon>Bacteria</taxon>
        <taxon>Pseudomonadati</taxon>
        <taxon>Thermodesulfobacteriota</taxon>
        <taxon>Desulfuromonadia</taxon>
        <taxon>Geobacterales</taxon>
        <taxon>Geobacteraceae</taxon>
        <taxon>Geomobilimonas</taxon>
    </lineage>
</organism>
<evidence type="ECO:0000313" key="1">
    <source>
        <dbReference type="EMBL" id="MBT0653084.1"/>
    </source>
</evidence>
<evidence type="ECO:0008006" key="3">
    <source>
        <dbReference type="Google" id="ProtNLM"/>
    </source>
</evidence>
<sequence>MTRHFVRKALVGTIGLFVALLGLTVGDASAAGEYRPYVMDGSHFSCEIPTDWDLTRDEEKDEEYRIYGILLTKESGASIDISFYAADNEDFNGHKDFLKRNSTNILGETKNSREQYGPVKKVQLKGGQGFGLERERLVYLSPQSKSDASEALKELLYVLPAATGGFYVLHYSAPRELFQDSLPVFRRVADSFVPRKLARQVSEE</sequence>
<dbReference type="EMBL" id="JAHCVK010000002">
    <property type="protein sequence ID" value="MBT0653084.1"/>
    <property type="molecule type" value="Genomic_DNA"/>
</dbReference>
<evidence type="ECO:0000313" key="2">
    <source>
        <dbReference type="Proteomes" id="UP000756860"/>
    </source>
</evidence>